<dbReference type="EMBL" id="PYJM01000002">
    <property type="protein sequence ID" value="PUA45094.1"/>
    <property type="molecule type" value="Genomic_DNA"/>
</dbReference>
<sequence>MKKLSRRGSLTLGAVVLGASLWPASQWWEKGLATARGAPRISPNGCYRVQVFRPFWVLPGRFHTQYHPDPEQAPNENPHWEMPAFFRLYDQRNGQWLGDSQIYDLVVDGGPLQWGMKGDPRVSAAMIDIGPNVPDCIGDQPAKGR</sequence>
<proteinExistence type="predicted"/>
<dbReference type="RefSeq" id="WP_108544080.1">
    <property type="nucleotide sequence ID" value="NZ_PYJM01000002.1"/>
</dbReference>
<gene>
    <name evidence="1" type="ORF">C5U62_06230</name>
</gene>
<evidence type="ECO:0000313" key="1">
    <source>
        <dbReference type="EMBL" id="PUA45094.1"/>
    </source>
</evidence>
<name>A0A2T6GLS1_9PSED</name>
<reference evidence="1 2" key="1">
    <citation type="submission" date="2018-03" db="EMBL/GenBank/DDBJ databases">
        <title>Draft genome sequence of the plant growth promoting rhizobacterium Pseudomonas protegens strain BNJ-SS-45 isolated from wheat (Triticum aestivum) rhizosphere.</title>
        <authorList>
            <person name="Bajpai A."/>
            <person name="Shende K."/>
            <person name="Meena N."/>
            <person name="Upadhyayula S.R."/>
            <person name="Suravajhala P."/>
            <person name="Medicherla K.M."/>
            <person name="Johri B.N."/>
        </authorList>
    </citation>
    <scope>NUCLEOTIDE SEQUENCE [LARGE SCALE GENOMIC DNA]</scope>
    <source>
        <strain evidence="1 2">BNJ-SS-45</strain>
    </source>
</reference>
<evidence type="ECO:0000313" key="2">
    <source>
        <dbReference type="Proteomes" id="UP000244178"/>
    </source>
</evidence>
<organism evidence="1 2">
    <name type="scientific">Pseudomonas protegens</name>
    <dbReference type="NCBI Taxonomy" id="380021"/>
    <lineage>
        <taxon>Bacteria</taxon>
        <taxon>Pseudomonadati</taxon>
        <taxon>Pseudomonadota</taxon>
        <taxon>Gammaproteobacteria</taxon>
        <taxon>Pseudomonadales</taxon>
        <taxon>Pseudomonadaceae</taxon>
        <taxon>Pseudomonas</taxon>
    </lineage>
</organism>
<protein>
    <submittedName>
        <fullName evidence="1">Uncharacterized protein</fullName>
    </submittedName>
</protein>
<dbReference type="AlphaFoldDB" id="A0A2T6GLS1"/>
<accession>A0A2T6GLS1</accession>
<dbReference type="Proteomes" id="UP000244178">
    <property type="component" value="Unassembled WGS sequence"/>
</dbReference>
<comment type="caution">
    <text evidence="1">The sequence shown here is derived from an EMBL/GenBank/DDBJ whole genome shotgun (WGS) entry which is preliminary data.</text>
</comment>